<evidence type="ECO:0000313" key="2">
    <source>
        <dbReference type="EMBL" id="KAH3681855.1"/>
    </source>
</evidence>
<dbReference type="AlphaFoldDB" id="A0A9P8Q293"/>
<dbReference type="Proteomes" id="UP000774326">
    <property type="component" value="Unassembled WGS sequence"/>
</dbReference>
<feature type="transmembrane region" description="Helical" evidence="1">
    <location>
        <begin position="120"/>
        <end position="139"/>
    </location>
</feature>
<evidence type="ECO:0000256" key="1">
    <source>
        <dbReference type="SAM" id="Phobius"/>
    </source>
</evidence>
<evidence type="ECO:0000313" key="3">
    <source>
        <dbReference type="Proteomes" id="UP000774326"/>
    </source>
</evidence>
<keyword evidence="1" id="KW-0472">Membrane</keyword>
<reference evidence="2" key="1">
    <citation type="journal article" date="2021" name="Open Biol.">
        <title>Shared evolutionary footprints suggest mitochondrial oxidative damage underlies multiple complex I losses in fungi.</title>
        <authorList>
            <person name="Schikora-Tamarit M.A."/>
            <person name="Marcet-Houben M."/>
            <person name="Nosek J."/>
            <person name="Gabaldon T."/>
        </authorList>
    </citation>
    <scope>NUCLEOTIDE SEQUENCE</scope>
    <source>
        <strain evidence="2">CBS2887</strain>
    </source>
</reference>
<proteinExistence type="predicted"/>
<organism evidence="2 3">
    <name type="scientific">Wickerhamomyces pijperi</name>
    <name type="common">Yeast</name>
    <name type="synonym">Pichia pijperi</name>
    <dbReference type="NCBI Taxonomy" id="599730"/>
    <lineage>
        <taxon>Eukaryota</taxon>
        <taxon>Fungi</taxon>
        <taxon>Dikarya</taxon>
        <taxon>Ascomycota</taxon>
        <taxon>Saccharomycotina</taxon>
        <taxon>Saccharomycetes</taxon>
        <taxon>Phaffomycetales</taxon>
        <taxon>Wickerhamomycetaceae</taxon>
        <taxon>Wickerhamomyces</taxon>
    </lineage>
</organism>
<sequence>MVFKALVLSSSSLNLTNPKHLEVPVIGSVITLTVLTLLKWDWNNAKRWASVVVGAKSPTNKEYSADCGIVEVKVAPEAQLSLNILLVLAIGVPFKVRASFASSNVSNSTKQYPACPVFNVAAGVPLLALMSFTMTRFPVISHRLTMDSSSLHGSKSPIHRVFGSDVFEVAAVALGGFGTGTANSGAGTETGGIVCMGTIAFRYVPYWFGIPATIGCIGSGGCMFGSI</sequence>
<reference evidence="2" key="2">
    <citation type="submission" date="2021-01" db="EMBL/GenBank/DDBJ databases">
        <authorList>
            <person name="Schikora-Tamarit M.A."/>
        </authorList>
    </citation>
    <scope>NUCLEOTIDE SEQUENCE</scope>
    <source>
        <strain evidence="2">CBS2887</strain>
    </source>
</reference>
<gene>
    <name evidence="2" type="ORF">WICPIJ_007161</name>
</gene>
<keyword evidence="1" id="KW-1133">Transmembrane helix</keyword>
<keyword evidence="1" id="KW-0812">Transmembrane</keyword>
<feature type="transmembrane region" description="Helical" evidence="1">
    <location>
        <begin position="20"/>
        <end position="38"/>
    </location>
</feature>
<accession>A0A9P8Q293</accession>
<protein>
    <submittedName>
        <fullName evidence="2">Uncharacterized protein</fullName>
    </submittedName>
</protein>
<name>A0A9P8Q293_WICPI</name>
<keyword evidence="3" id="KW-1185">Reference proteome</keyword>
<comment type="caution">
    <text evidence="2">The sequence shown here is derived from an EMBL/GenBank/DDBJ whole genome shotgun (WGS) entry which is preliminary data.</text>
</comment>
<dbReference type="EMBL" id="JAEUBG010004184">
    <property type="protein sequence ID" value="KAH3681855.1"/>
    <property type="molecule type" value="Genomic_DNA"/>
</dbReference>